<organism evidence="1 2">
    <name type="scientific">Phlebia brevispora</name>
    <dbReference type="NCBI Taxonomy" id="194682"/>
    <lineage>
        <taxon>Eukaryota</taxon>
        <taxon>Fungi</taxon>
        <taxon>Dikarya</taxon>
        <taxon>Basidiomycota</taxon>
        <taxon>Agaricomycotina</taxon>
        <taxon>Agaricomycetes</taxon>
        <taxon>Polyporales</taxon>
        <taxon>Meruliaceae</taxon>
        <taxon>Phlebia</taxon>
    </lineage>
</organism>
<comment type="caution">
    <text evidence="1">The sequence shown here is derived from an EMBL/GenBank/DDBJ whole genome shotgun (WGS) entry which is preliminary data.</text>
</comment>
<name>A0ACC1T8V6_9APHY</name>
<gene>
    <name evidence="1" type="ORF">NM688_g2588</name>
</gene>
<reference evidence="1" key="1">
    <citation type="submission" date="2022-07" db="EMBL/GenBank/DDBJ databases">
        <title>Genome Sequence of Phlebia brevispora.</title>
        <authorList>
            <person name="Buettner E."/>
        </authorList>
    </citation>
    <scope>NUCLEOTIDE SEQUENCE</scope>
    <source>
        <strain evidence="1">MPL23</strain>
    </source>
</reference>
<keyword evidence="2" id="KW-1185">Reference proteome</keyword>
<evidence type="ECO:0000313" key="2">
    <source>
        <dbReference type="Proteomes" id="UP001148662"/>
    </source>
</evidence>
<proteinExistence type="predicted"/>
<dbReference type="EMBL" id="JANHOG010000333">
    <property type="protein sequence ID" value="KAJ3555427.1"/>
    <property type="molecule type" value="Genomic_DNA"/>
</dbReference>
<sequence length="435" mass="47710">MSSGQPFCQLTVNTDISGIGVRVSFYVQTLLLVLLGDRSWQDAPSALWTFIATSFGLTVSAISQARSGALSFFQALQVTNLVWLANFGAFLALASFSRHRRHEKASGETKKRKNKKQDKKQLRAMFHALTANTMKIAATCQTLFTMALTMFTWARPNAFPQLAQLVEKASNGTIIVLDSEVCQTVNVTYVAFFDVDFNAEKSGRKLGLAMSGILMAVYLYITANELYSYLLHKSRTRHGAEASADTDLELGPVSADKVVPEVVVTEPPAQPLADQYGITELPAREASASGSSFGHASMNPSNRTLPSQLSLPIPPQSPTPSTKQDRPRRPKPPQHFPDVDPMFLGISVASIVVLIYFVSVTELLNVRNPVADANQWAFGQILALILVVPSLVSVIQAFREHGIGRIHHRLKKNITRRARRMRNRGGSSATQNSQA</sequence>
<protein>
    <submittedName>
        <fullName evidence="1">Uncharacterized protein</fullName>
    </submittedName>
</protein>
<accession>A0ACC1T8V6</accession>
<dbReference type="Proteomes" id="UP001148662">
    <property type="component" value="Unassembled WGS sequence"/>
</dbReference>
<evidence type="ECO:0000313" key="1">
    <source>
        <dbReference type="EMBL" id="KAJ3555427.1"/>
    </source>
</evidence>